<keyword evidence="5" id="KW-1185">Reference proteome</keyword>
<evidence type="ECO:0000259" key="3">
    <source>
        <dbReference type="PROSITE" id="PS51831"/>
    </source>
</evidence>
<dbReference type="RefSeq" id="WP_183750421.1">
    <property type="nucleotide sequence ID" value="NZ_JACICC010000001.1"/>
</dbReference>
<proteinExistence type="inferred from homology"/>
<gene>
    <name evidence="4" type="ORF">FHS81_000481</name>
</gene>
<dbReference type="GO" id="GO:0006203">
    <property type="term" value="P:dGTP catabolic process"/>
    <property type="evidence" value="ECO:0007669"/>
    <property type="project" value="TreeGrafter"/>
</dbReference>
<dbReference type="EMBL" id="JACICC010000001">
    <property type="protein sequence ID" value="MBB3808427.1"/>
    <property type="molecule type" value="Genomic_DNA"/>
</dbReference>
<dbReference type="SUPFAM" id="SSF109604">
    <property type="entry name" value="HD-domain/PDEase-like"/>
    <property type="match status" value="1"/>
</dbReference>
<evidence type="ECO:0000256" key="2">
    <source>
        <dbReference type="HAMAP-Rule" id="MF_01212"/>
    </source>
</evidence>
<sequence length="420" mass="46844">MTAKGNGVFVDGVLDVFRGRVSGERWRAPWASDPVASRGRLYDEGASPTRSGFQRDRDRVIHSAAFRRLKHKTQVFVYHEGDHYRTRLTHTIEVSQIARSLARALGLDEDLAEALALAHDLGHTPFGHTGEDALDACMKGFGGFDHNAQALRIVTRLERRYAGFDGLNLTWETLEGLVKHNGPLTDASGAPFGRYAAHGVPGAILEYDAVHNLELSTFASGEAQVAAIADDIAYDAADIDDGLRAGLFTLDDLRAIPFIAGLIDEVYALHPGLEAFRAAHELIRRVITRFVEDVIRESEKRLSALRPKSAQDIRDASDAVVAFSPAIAQADRDIKGFLFTYMYRHPRVMHVRAGADRVVADLFERFTGDPRLLPEEWREDLDVKDEARLRRRVADYIAGMTDSYALDAHRRLFDDTPELR</sequence>
<accession>A0A7W5Z229</accession>
<dbReference type="Pfam" id="PF13286">
    <property type="entry name" value="HD_assoc"/>
    <property type="match status" value="1"/>
</dbReference>
<dbReference type="Gene3D" id="1.10.3210.10">
    <property type="entry name" value="Hypothetical protein af1432"/>
    <property type="match status" value="1"/>
</dbReference>
<dbReference type="Pfam" id="PF01966">
    <property type="entry name" value="HD"/>
    <property type="match status" value="1"/>
</dbReference>
<organism evidence="4 5">
    <name type="scientific">Pseudochelatococcus contaminans</name>
    <dbReference type="NCBI Taxonomy" id="1538103"/>
    <lineage>
        <taxon>Bacteria</taxon>
        <taxon>Pseudomonadati</taxon>
        <taxon>Pseudomonadota</taxon>
        <taxon>Alphaproteobacteria</taxon>
        <taxon>Hyphomicrobiales</taxon>
        <taxon>Chelatococcaceae</taxon>
        <taxon>Pseudochelatococcus</taxon>
    </lineage>
</organism>
<dbReference type="PANTHER" id="PTHR11373:SF43">
    <property type="entry name" value="DEOXYGUANOSINETRIPHOSPHATE TRIPHOSPHOHYDROLASE-LIKE PROTEIN"/>
    <property type="match status" value="1"/>
</dbReference>
<evidence type="ECO:0000313" key="4">
    <source>
        <dbReference type="EMBL" id="MBB3808427.1"/>
    </source>
</evidence>
<comment type="caution">
    <text evidence="4">The sequence shown here is derived from an EMBL/GenBank/DDBJ whole genome shotgun (WGS) entry which is preliminary data.</text>
</comment>
<comment type="similarity">
    <text evidence="2">Belongs to the dGTPase family. Type 2 subfamily.</text>
</comment>
<dbReference type="PANTHER" id="PTHR11373">
    <property type="entry name" value="DEOXYNUCLEOSIDE TRIPHOSPHATE TRIPHOSPHOHYDROLASE"/>
    <property type="match status" value="1"/>
</dbReference>
<protein>
    <recommendedName>
        <fullName evidence="2">Deoxyguanosinetriphosphate triphosphohydrolase-like protein</fullName>
    </recommendedName>
</protein>
<dbReference type="CDD" id="cd00077">
    <property type="entry name" value="HDc"/>
    <property type="match status" value="1"/>
</dbReference>
<dbReference type="AlphaFoldDB" id="A0A7W5Z229"/>
<dbReference type="InterPro" id="IPR003607">
    <property type="entry name" value="HD/PDEase_dom"/>
</dbReference>
<dbReference type="InterPro" id="IPR050135">
    <property type="entry name" value="dGTPase-like"/>
</dbReference>
<dbReference type="PROSITE" id="PS51831">
    <property type="entry name" value="HD"/>
    <property type="match status" value="1"/>
</dbReference>
<evidence type="ECO:0000313" key="5">
    <source>
        <dbReference type="Proteomes" id="UP000537592"/>
    </source>
</evidence>
<name>A0A7W5Z229_9HYPH</name>
<reference evidence="4 5" key="1">
    <citation type="submission" date="2020-08" db="EMBL/GenBank/DDBJ databases">
        <title>Genomic Encyclopedia of Type Strains, Phase IV (KMG-IV): sequencing the most valuable type-strain genomes for metagenomic binning, comparative biology and taxonomic classification.</title>
        <authorList>
            <person name="Goeker M."/>
        </authorList>
    </citation>
    <scope>NUCLEOTIDE SEQUENCE [LARGE SCALE GENOMIC DNA]</scope>
    <source>
        <strain evidence="4 5">DSM 28760</strain>
    </source>
</reference>
<dbReference type="Proteomes" id="UP000537592">
    <property type="component" value="Unassembled WGS sequence"/>
</dbReference>
<keyword evidence="1 2" id="KW-0378">Hydrolase</keyword>
<dbReference type="NCBIfam" id="TIGR01353">
    <property type="entry name" value="dGTP_triPase"/>
    <property type="match status" value="1"/>
</dbReference>
<dbReference type="NCBIfam" id="NF002326">
    <property type="entry name" value="PRK01286.1-1"/>
    <property type="match status" value="1"/>
</dbReference>
<dbReference type="NCBIfam" id="NF002328">
    <property type="entry name" value="PRK01286.1-3"/>
    <property type="match status" value="1"/>
</dbReference>
<dbReference type="InterPro" id="IPR026875">
    <property type="entry name" value="PHydrolase_assoc_dom"/>
</dbReference>
<evidence type="ECO:0000256" key="1">
    <source>
        <dbReference type="ARBA" id="ARBA00022801"/>
    </source>
</evidence>
<dbReference type="InterPro" id="IPR006674">
    <property type="entry name" value="HD_domain"/>
</dbReference>
<feature type="domain" description="HD" evidence="3">
    <location>
        <begin position="87"/>
        <end position="235"/>
    </location>
</feature>
<dbReference type="GO" id="GO:0008832">
    <property type="term" value="F:dGTPase activity"/>
    <property type="evidence" value="ECO:0007669"/>
    <property type="project" value="TreeGrafter"/>
</dbReference>
<dbReference type="InterPro" id="IPR006261">
    <property type="entry name" value="dGTPase"/>
</dbReference>
<dbReference type="InterPro" id="IPR023023">
    <property type="entry name" value="dNTPase_2"/>
</dbReference>
<dbReference type="SMART" id="SM00471">
    <property type="entry name" value="HDc"/>
    <property type="match status" value="1"/>
</dbReference>
<dbReference type="HAMAP" id="MF_01212">
    <property type="entry name" value="dGTPase_type2"/>
    <property type="match status" value="1"/>
</dbReference>